<evidence type="ECO:0000256" key="2">
    <source>
        <dbReference type="ARBA" id="ARBA00023029"/>
    </source>
</evidence>
<evidence type="ECO:0000313" key="7">
    <source>
        <dbReference type="Proteomes" id="UP000178106"/>
    </source>
</evidence>
<evidence type="ECO:0000256" key="1">
    <source>
        <dbReference type="ARBA" id="ARBA00022723"/>
    </source>
</evidence>
<dbReference type="InterPro" id="IPR023405">
    <property type="entry name" value="Topo_IA_core_domain"/>
</dbReference>
<dbReference type="GO" id="GO:0003917">
    <property type="term" value="F:DNA topoisomerase type I (single strand cut, ATP-independent) activity"/>
    <property type="evidence" value="ECO:0007669"/>
    <property type="project" value="InterPro"/>
</dbReference>
<dbReference type="GO" id="GO:0046872">
    <property type="term" value="F:metal ion binding"/>
    <property type="evidence" value="ECO:0007669"/>
    <property type="project" value="UniProtKB-KW"/>
</dbReference>
<keyword evidence="2" id="KW-0799">Topoisomerase</keyword>
<name>A0A1G2E2U5_9BACT</name>
<sequence>RYGLSAGRVQSPALRILMEREREIRAFIPETFWRISATVIAKNKQLVELSCSEEPRDKKLVDRILKEGKERNWVILDVKETEVARQPRAPFTTSTLQQTASTRLGMSPSRTMQIAQKLYEAGLISYMRTDSTNLAEQAKQEILAVITKTYGPTLAVPHVYKTKSKNAQEAHEAIRPTDPAKKTAGTTPEQQRLYKLIWQRAVASQMADATMLRTKIVANVEGLSEPIPDFHANGSRVLSPGWLLADPDAQGEEVMLPEVVKGEKVTLKELHAEEKQTEPPSRYTEAGLVKELEKRDIGRPSTYASIIKTLIDRGYVIKEGKTLMPTDTGDVVSSFLEMHFPSYISDTFTAEMEQKLDDIAEGKRLYAKTLKEFYTPFQKDLKAKDKIDKVTTLGEADPSIRCPKCEGNMIIKLGKNGKFLSCAKFPECDGARTIDGKELEGPKPTGETCPDCGKGELMEREGRFGRFIACANYPKCKYIKKDANLNPLVSSGVVCPVCSKGEMVERRGRFGIFWSCANYPTCKHAIKAKPTGNICSMCKSLMMEGTKTIPERCSNKVCPNHNPHKLDKPEKAAKKSLKKK</sequence>
<dbReference type="Pfam" id="PF01131">
    <property type="entry name" value="Topoisom_bac"/>
    <property type="match status" value="1"/>
</dbReference>
<dbReference type="Gene3D" id="2.70.20.10">
    <property type="entry name" value="Topoisomerase I, domain 3"/>
    <property type="match status" value="1"/>
</dbReference>
<comment type="caution">
    <text evidence="6">The sequence shown here is derived from an EMBL/GenBank/DDBJ whole genome shotgun (WGS) entry which is preliminary data.</text>
</comment>
<evidence type="ECO:0000259" key="5">
    <source>
        <dbReference type="PROSITE" id="PS52039"/>
    </source>
</evidence>
<reference evidence="6 7" key="1">
    <citation type="journal article" date="2016" name="Nat. Commun.">
        <title>Thousands of microbial genomes shed light on interconnected biogeochemical processes in an aquifer system.</title>
        <authorList>
            <person name="Anantharaman K."/>
            <person name="Brown C.T."/>
            <person name="Hug L.A."/>
            <person name="Sharon I."/>
            <person name="Castelle C.J."/>
            <person name="Probst A.J."/>
            <person name="Thomas B.C."/>
            <person name="Singh A."/>
            <person name="Wilkins M.J."/>
            <person name="Karaoz U."/>
            <person name="Brodie E.L."/>
            <person name="Williams K.H."/>
            <person name="Hubbard S.S."/>
            <person name="Banfield J.F."/>
        </authorList>
    </citation>
    <scope>NUCLEOTIDE SEQUENCE [LARGE SCALE GENOMIC DNA]</scope>
</reference>
<dbReference type="Pfam" id="PF01396">
    <property type="entry name" value="Zn_ribbon_Top1"/>
    <property type="match status" value="3"/>
</dbReference>
<gene>
    <name evidence="6" type="ORF">A2494_01625</name>
</gene>
<organism evidence="6 7">
    <name type="scientific">Candidatus Lloydbacteria bacterium RIFOXYC12_FULL_46_25</name>
    <dbReference type="NCBI Taxonomy" id="1798670"/>
    <lineage>
        <taxon>Bacteria</taxon>
        <taxon>Candidatus Lloydiibacteriota</taxon>
    </lineage>
</organism>
<keyword evidence="1" id="KW-0479">Metal-binding</keyword>
<dbReference type="Gene3D" id="1.10.290.10">
    <property type="entry name" value="Topoisomerase I, domain 4"/>
    <property type="match status" value="1"/>
</dbReference>
<feature type="domain" description="Topo IA-type catalytic" evidence="5">
    <location>
        <begin position="1"/>
        <end position="381"/>
    </location>
</feature>
<evidence type="ECO:0000256" key="4">
    <source>
        <dbReference type="ARBA" id="ARBA00023235"/>
    </source>
</evidence>
<evidence type="ECO:0000256" key="3">
    <source>
        <dbReference type="ARBA" id="ARBA00023125"/>
    </source>
</evidence>
<dbReference type="SUPFAM" id="SSF56712">
    <property type="entry name" value="Prokaryotic type I DNA topoisomerase"/>
    <property type="match status" value="1"/>
</dbReference>
<keyword evidence="4" id="KW-0413">Isomerase</keyword>
<dbReference type="SMART" id="SM00437">
    <property type="entry name" value="TOP1Ac"/>
    <property type="match status" value="1"/>
</dbReference>
<dbReference type="Proteomes" id="UP000178106">
    <property type="component" value="Unassembled WGS sequence"/>
</dbReference>
<dbReference type="Gene3D" id="3.30.65.10">
    <property type="entry name" value="Bacterial Topoisomerase I, domain 1"/>
    <property type="match status" value="3"/>
</dbReference>
<dbReference type="InterPro" id="IPR003602">
    <property type="entry name" value="Topo_IA_DNA-bd_dom"/>
</dbReference>
<dbReference type="InterPro" id="IPR013824">
    <property type="entry name" value="Topo_IA_cen_sub1"/>
</dbReference>
<dbReference type="InterPro" id="IPR013826">
    <property type="entry name" value="Topo_IA_cen_sub3"/>
</dbReference>
<protein>
    <recommendedName>
        <fullName evidence="5">Topo IA-type catalytic domain-containing protein</fullName>
    </recommendedName>
</protein>
<dbReference type="PRINTS" id="PR00417">
    <property type="entry name" value="PRTPISMRASEI"/>
</dbReference>
<accession>A0A1G2E2U5</accession>
<dbReference type="InterPro" id="IPR013498">
    <property type="entry name" value="Topo_IA_Znf"/>
</dbReference>
<dbReference type="Gene3D" id="1.10.460.10">
    <property type="entry name" value="Topoisomerase I, domain 2"/>
    <property type="match status" value="1"/>
</dbReference>
<proteinExistence type="predicted"/>
<dbReference type="InterPro" id="IPR000380">
    <property type="entry name" value="Topo_IA"/>
</dbReference>
<keyword evidence="3" id="KW-0238">DNA-binding</keyword>
<evidence type="ECO:0000313" key="6">
    <source>
        <dbReference type="EMBL" id="OGZ19571.1"/>
    </source>
</evidence>
<dbReference type="InterPro" id="IPR013497">
    <property type="entry name" value="Topo_IA_cen"/>
</dbReference>
<dbReference type="CDD" id="cd00186">
    <property type="entry name" value="TOP1Ac"/>
    <property type="match status" value="1"/>
</dbReference>
<dbReference type="AlphaFoldDB" id="A0A1G2E2U5"/>
<dbReference type="PANTHER" id="PTHR42785:SF1">
    <property type="entry name" value="DNA TOPOISOMERASE"/>
    <property type="match status" value="1"/>
</dbReference>
<dbReference type="InterPro" id="IPR023406">
    <property type="entry name" value="Topo_IA_AS"/>
</dbReference>
<dbReference type="GO" id="GO:0005694">
    <property type="term" value="C:chromosome"/>
    <property type="evidence" value="ECO:0007669"/>
    <property type="project" value="InterPro"/>
</dbReference>
<dbReference type="GO" id="GO:0003677">
    <property type="term" value="F:DNA binding"/>
    <property type="evidence" value="ECO:0007669"/>
    <property type="project" value="UniProtKB-KW"/>
</dbReference>
<dbReference type="EMBL" id="MHLU01000047">
    <property type="protein sequence ID" value="OGZ19571.1"/>
    <property type="molecule type" value="Genomic_DNA"/>
</dbReference>
<feature type="non-terminal residue" evidence="6">
    <location>
        <position position="1"/>
    </location>
</feature>
<dbReference type="PANTHER" id="PTHR42785">
    <property type="entry name" value="DNA TOPOISOMERASE, TYPE IA, CORE"/>
    <property type="match status" value="1"/>
</dbReference>
<dbReference type="PROSITE" id="PS00396">
    <property type="entry name" value="TOPO_IA_1"/>
    <property type="match status" value="1"/>
</dbReference>
<dbReference type="GO" id="GO:0006265">
    <property type="term" value="P:DNA topological change"/>
    <property type="evidence" value="ECO:0007669"/>
    <property type="project" value="InterPro"/>
</dbReference>
<dbReference type="InterPro" id="IPR013825">
    <property type="entry name" value="Topo_IA_cen_sub2"/>
</dbReference>
<dbReference type="SUPFAM" id="SSF57783">
    <property type="entry name" value="Zinc beta-ribbon"/>
    <property type="match status" value="3"/>
</dbReference>
<dbReference type="PROSITE" id="PS52039">
    <property type="entry name" value="TOPO_IA_2"/>
    <property type="match status" value="1"/>
</dbReference>